<gene>
    <name evidence="2" type="ORF">ENW48_00145</name>
</gene>
<dbReference type="Pfam" id="PF26391">
    <property type="entry name" value="MamI"/>
    <property type="match status" value="1"/>
</dbReference>
<sequence>MTALIGGLVAVALGLISLGFFWKDFLSLLAGTIPLLLLLGGALAVYLGYEEAKDKLFKKPETQSYEPPKVSETEVEKYKEEVERLKAEIEEIKAKKKKS</sequence>
<organism evidence="2">
    <name type="scientific">Desulfobacca acetoxidans</name>
    <dbReference type="NCBI Taxonomy" id="60893"/>
    <lineage>
        <taxon>Bacteria</taxon>
        <taxon>Pseudomonadati</taxon>
        <taxon>Thermodesulfobacteriota</taxon>
        <taxon>Desulfobaccia</taxon>
        <taxon>Desulfobaccales</taxon>
        <taxon>Desulfobaccaceae</taxon>
        <taxon>Desulfobacca</taxon>
    </lineage>
</organism>
<dbReference type="EMBL" id="DTKJ01000003">
    <property type="protein sequence ID" value="HGZ10614.1"/>
    <property type="molecule type" value="Genomic_DNA"/>
</dbReference>
<protein>
    <submittedName>
        <fullName evidence="2">Uncharacterized protein</fullName>
    </submittedName>
</protein>
<keyword evidence="1" id="KW-0472">Membrane</keyword>
<name>A0A7C5AK47_9BACT</name>
<reference evidence="2" key="1">
    <citation type="journal article" date="2020" name="mSystems">
        <title>Genome- and Community-Level Interaction Insights into Carbon Utilization and Element Cycling Functions of Hydrothermarchaeota in Hydrothermal Sediment.</title>
        <authorList>
            <person name="Zhou Z."/>
            <person name="Liu Y."/>
            <person name="Xu W."/>
            <person name="Pan J."/>
            <person name="Luo Z.H."/>
            <person name="Li M."/>
        </authorList>
    </citation>
    <scope>NUCLEOTIDE SEQUENCE [LARGE SCALE GENOMIC DNA]</scope>
    <source>
        <strain evidence="2">SpSt-853</strain>
    </source>
</reference>
<dbReference type="InterPro" id="IPR058806">
    <property type="entry name" value="MamI"/>
</dbReference>
<comment type="caution">
    <text evidence="2">The sequence shown here is derived from an EMBL/GenBank/DDBJ whole genome shotgun (WGS) entry which is preliminary data.</text>
</comment>
<evidence type="ECO:0000256" key="1">
    <source>
        <dbReference type="SAM" id="Phobius"/>
    </source>
</evidence>
<feature type="transmembrane region" description="Helical" evidence="1">
    <location>
        <begin position="29"/>
        <end position="49"/>
    </location>
</feature>
<dbReference type="AlphaFoldDB" id="A0A7C5AK47"/>
<keyword evidence="1" id="KW-0812">Transmembrane</keyword>
<proteinExistence type="predicted"/>
<accession>A0A7C5AK47</accession>
<evidence type="ECO:0000313" key="2">
    <source>
        <dbReference type="EMBL" id="HGZ10614.1"/>
    </source>
</evidence>
<keyword evidence="1" id="KW-1133">Transmembrane helix</keyword>